<dbReference type="AlphaFoldDB" id="A0A328AQM0"/>
<feature type="transmembrane region" description="Helical" evidence="14">
    <location>
        <begin position="60"/>
        <end position="79"/>
    </location>
</feature>
<feature type="transmembrane region" description="Helical" evidence="14">
    <location>
        <begin position="91"/>
        <end position="112"/>
    </location>
</feature>
<feature type="transmembrane region" description="Helical" evidence="14">
    <location>
        <begin position="12"/>
        <end position="30"/>
    </location>
</feature>
<evidence type="ECO:0000313" key="17">
    <source>
        <dbReference type="Proteomes" id="UP000249725"/>
    </source>
</evidence>
<dbReference type="OrthoDB" id="9800824at2"/>
<proteinExistence type="inferred from homology"/>
<comment type="function">
    <text evidence="14 15">Catalyzes the oxidation of protoporphyrinogen IX to protoporphyrin IX.</text>
</comment>
<dbReference type="GO" id="GO:0046872">
    <property type="term" value="F:metal ion binding"/>
    <property type="evidence" value="ECO:0007669"/>
    <property type="project" value="UniProtKB-UniRule"/>
</dbReference>
<feature type="binding site" description="axial binding residue" evidence="14">
    <location>
        <position position="97"/>
    </location>
    <ligand>
        <name>heme</name>
        <dbReference type="ChEBI" id="CHEBI:30413"/>
    </ligand>
    <ligandPart>
        <name>Fe</name>
        <dbReference type="ChEBI" id="CHEBI:18248"/>
    </ligandPart>
</feature>
<keyword evidence="12 14" id="KW-0472">Membrane</keyword>
<dbReference type="GO" id="GO:0070818">
    <property type="term" value="F:protoporphyrinogen oxidase activity"/>
    <property type="evidence" value="ECO:0007669"/>
    <property type="project" value="UniProtKB-UniRule"/>
</dbReference>
<evidence type="ECO:0000256" key="15">
    <source>
        <dbReference type="PIRNR" id="PIRNR004638"/>
    </source>
</evidence>
<comment type="caution">
    <text evidence="16">The sequence shown here is derived from an EMBL/GenBank/DDBJ whole genome shotgun (WGS) entry which is preliminary data.</text>
</comment>
<sequence>MNEWILGHYNLWRGLHIIAVVAWMAGMLYLPRLYVYHTTAIPDGELDTNLRVMEAKLLKIIMNPAFVLTWIFGLTLIWVDGQTRGWGFLHQPWMIAKLAGVLFMTGWHHYLAKARKAFAAGQNKRSNKFWRMVNELPAVALIVMVLAVTTEFGAR</sequence>
<organism evidence="16 17">
    <name type="scientific">Phenylobacterium deserti</name>
    <dbReference type="NCBI Taxonomy" id="1914756"/>
    <lineage>
        <taxon>Bacteria</taxon>
        <taxon>Pseudomonadati</taxon>
        <taxon>Pseudomonadota</taxon>
        <taxon>Alphaproteobacteria</taxon>
        <taxon>Caulobacterales</taxon>
        <taxon>Caulobacteraceae</taxon>
        <taxon>Phenylobacterium</taxon>
    </lineage>
</organism>
<evidence type="ECO:0000256" key="11">
    <source>
        <dbReference type="ARBA" id="ARBA00023004"/>
    </source>
</evidence>
<dbReference type="Pfam" id="PF03653">
    <property type="entry name" value="UPF0093"/>
    <property type="match status" value="1"/>
</dbReference>
<keyword evidence="9 14" id="KW-1133">Transmembrane helix</keyword>
<dbReference type="PIRSF" id="PIRSF004638">
    <property type="entry name" value="UCP004638"/>
    <property type="match status" value="1"/>
</dbReference>
<evidence type="ECO:0000313" key="16">
    <source>
        <dbReference type="EMBL" id="RAK57313.1"/>
    </source>
</evidence>
<dbReference type="HAMAP" id="MF_02239">
    <property type="entry name" value="HemJ"/>
    <property type="match status" value="1"/>
</dbReference>
<dbReference type="Proteomes" id="UP000249725">
    <property type="component" value="Unassembled WGS sequence"/>
</dbReference>
<dbReference type="EC" id="1.3.99.-" evidence="14 15"/>
<comment type="cofactor">
    <cofactor evidence="14 15">
        <name>heme b</name>
        <dbReference type="ChEBI" id="CHEBI:60344"/>
    </cofactor>
    <text evidence="14 15">Binds 1 heme b (iron(II)-protoporphyrin IX) group per subunit.</text>
</comment>
<dbReference type="PANTHER" id="PTHR40255">
    <property type="entry name" value="UPF0093 MEMBRANE PROTEIN SLR1790"/>
    <property type="match status" value="1"/>
</dbReference>
<evidence type="ECO:0000256" key="4">
    <source>
        <dbReference type="ARBA" id="ARBA00017504"/>
    </source>
</evidence>
<evidence type="ECO:0000256" key="3">
    <source>
        <dbReference type="ARBA" id="ARBA00006501"/>
    </source>
</evidence>
<comment type="similarity">
    <text evidence="3 14 15">Belongs to the HemJ family.</text>
</comment>
<dbReference type="UniPathway" id="UPA00251">
    <property type="reaction ID" value="UER00324"/>
</dbReference>
<feature type="transmembrane region" description="Helical" evidence="14">
    <location>
        <begin position="133"/>
        <end position="154"/>
    </location>
</feature>
<evidence type="ECO:0000256" key="7">
    <source>
        <dbReference type="ARBA" id="ARBA00022692"/>
    </source>
</evidence>
<keyword evidence="10 14" id="KW-0560">Oxidoreductase</keyword>
<comment type="subcellular location">
    <subcellularLocation>
        <location evidence="1 14">Cell membrane</location>
        <topology evidence="1 14">Multi-pass membrane protein</topology>
    </subcellularLocation>
</comment>
<dbReference type="GO" id="GO:0005886">
    <property type="term" value="C:plasma membrane"/>
    <property type="evidence" value="ECO:0007669"/>
    <property type="project" value="UniProtKB-SubCell"/>
</dbReference>
<keyword evidence="8 14" id="KW-0479">Metal-binding</keyword>
<comment type="subunit">
    <text evidence="14">Homodimer.</text>
</comment>
<evidence type="ECO:0000256" key="1">
    <source>
        <dbReference type="ARBA" id="ARBA00004651"/>
    </source>
</evidence>
<dbReference type="RefSeq" id="WP_111513765.1">
    <property type="nucleotide sequence ID" value="NZ_QFYR01000001.1"/>
</dbReference>
<keyword evidence="5 14" id="KW-1003">Cell membrane</keyword>
<evidence type="ECO:0000256" key="5">
    <source>
        <dbReference type="ARBA" id="ARBA00022475"/>
    </source>
</evidence>
<feature type="binding site" description="axial binding residue" evidence="14">
    <location>
        <position position="16"/>
    </location>
    <ligand>
        <name>heme</name>
        <dbReference type="ChEBI" id="CHEBI:30413"/>
    </ligand>
    <ligandPart>
        <name>Fe</name>
        <dbReference type="ChEBI" id="CHEBI:18248"/>
    </ligandPart>
</feature>
<dbReference type="InterPro" id="IPR005265">
    <property type="entry name" value="HemJ-like"/>
</dbReference>
<keyword evidence="11 14" id="KW-0408">Iron</keyword>
<reference evidence="17" key="1">
    <citation type="submission" date="2018-05" db="EMBL/GenBank/DDBJ databases">
        <authorList>
            <person name="Li X."/>
        </authorList>
    </citation>
    <scope>NUCLEOTIDE SEQUENCE [LARGE SCALE GENOMIC DNA]</scope>
    <source>
        <strain evidence="17">YIM 73061</strain>
    </source>
</reference>
<evidence type="ECO:0000256" key="9">
    <source>
        <dbReference type="ARBA" id="ARBA00022989"/>
    </source>
</evidence>
<evidence type="ECO:0000256" key="6">
    <source>
        <dbReference type="ARBA" id="ARBA00022617"/>
    </source>
</evidence>
<keyword evidence="7 14" id="KW-0812">Transmembrane</keyword>
<name>A0A328AQM0_9CAUL</name>
<keyword evidence="6 14" id="KW-0349">Heme</keyword>
<evidence type="ECO:0000256" key="12">
    <source>
        <dbReference type="ARBA" id="ARBA00023136"/>
    </source>
</evidence>
<dbReference type="GO" id="GO:0006782">
    <property type="term" value="P:protoporphyrinogen IX biosynthetic process"/>
    <property type="evidence" value="ECO:0007669"/>
    <property type="project" value="UniProtKB-UniRule"/>
</dbReference>
<evidence type="ECO:0000256" key="10">
    <source>
        <dbReference type="ARBA" id="ARBA00023002"/>
    </source>
</evidence>
<gene>
    <name evidence="16" type="ORF">DJ018_05040</name>
</gene>
<evidence type="ECO:0000256" key="8">
    <source>
        <dbReference type="ARBA" id="ARBA00022723"/>
    </source>
</evidence>
<protein>
    <recommendedName>
        <fullName evidence="4 14">Protoporphyrinogen IX oxidase</fullName>
        <shortName evidence="14">PPO</shortName>
        <ecNumber evidence="14 15">1.3.99.-</ecNumber>
    </recommendedName>
</protein>
<dbReference type="PANTHER" id="PTHR40255:SF1">
    <property type="entry name" value="PROTOPORPHYRINOGEN IX OXIDASE"/>
    <property type="match status" value="1"/>
</dbReference>
<dbReference type="EMBL" id="QFYR01000001">
    <property type="protein sequence ID" value="RAK57313.1"/>
    <property type="molecule type" value="Genomic_DNA"/>
</dbReference>
<accession>A0A328AQM0</accession>
<evidence type="ECO:0000256" key="13">
    <source>
        <dbReference type="ARBA" id="ARBA00048390"/>
    </source>
</evidence>
<evidence type="ECO:0000256" key="14">
    <source>
        <dbReference type="HAMAP-Rule" id="MF_02239"/>
    </source>
</evidence>
<evidence type="ECO:0000256" key="2">
    <source>
        <dbReference type="ARBA" id="ARBA00005073"/>
    </source>
</evidence>
<comment type="pathway">
    <text evidence="2 14 15">Porphyrin-containing compound metabolism; protoporphyrin-IX biosynthesis; protoporphyrin-IX from protoporphyrinogen-IX: step 1/1.</text>
</comment>
<comment type="catalytic activity">
    <reaction evidence="13 14 15">
        <text>protoporphyrinogen IX + 3 A = protoporphyrin IX + 3 AH2</text>
        <dbReference type="Rhea" id="RHEA:62000"/>
        <dbReference type="ChEBI" id="CHEBI:13193"/>
        <dbReference type="ChEBI" id="CHEBI:17499"/>
        <dbReference type="ChEBI" id="CHEBI:57306"/>
        <dbReference type="ChEBI" id="CHEBI:57307"/>
    </reaction>
</comment>
<keyword evidence="17" id="KW-1185">Reference proteome</keyword>